<organism evidence="13">
    <name type="scientific">Ostreococcus mediterraneus</name>
    <dbReference type="NCBI Taxonomy" id="1486918"/>
    <lineage>
        <taxon>Eukaryota</taxon>
        <taxon>Viridiplantae</taxon>
        <taxon>Chlorophyta</taxon>
        <taxon>Mamiellophyceae</taxon>
        <taxon>Mamiellales</taxon>
        <taxon>Bathycoccaceae</taxon>
        <taxon>Ostreococcus</taxon>
    </lineage>
</organism>
<proteinExistence type="inferred from homology"/>
<dbReference type="InterPro" id="IPR038253">
    <property type="entry name" value="SRP68_N_sf"/>
</dbReference>
<dbReference type="EMBL" id="HBEW01003484">
    <property type="protein sequence ID" value="CAD8580594.1"/>
    <property type="molecule type" value="Transcribed_RNA"/>
</dbReference>
<dbReference type="GO" id="GO:0006614">
    <property type="term" value="P:SRP-dependent cotranslational protein targeting to membrane"/>
    <property type="evidence" value="ECO:0007669"/>
    <property type="project" value="InterPro"/>
</dbReference>
<sequence length="537" mass="61279">MTDADRMDTGEDVAKASAQKSVTQCSNVMLDILPIISKGQREHGMRHRDYARYRAYCARRLARLYETCKLKHGKGKYVKKKLDVEAIADERALLIPLVQSERAWSYAMELKEVVAKKRKAQCRQHLLKRMRKAVSHANELVDACTRVGNEQTALEADAYASYIAGISVMEQGKDWTSALKKLLRAKRLYSKLGLLGDQERLELYRERVEEIMDSIRFASFQQGQTLNIEAMEEEAVKDLMSNSVFMMEIEAPPEIEDKIKWHGMDFPLKNRDARVLIAKAREIMSRVATLSNPSGHRASLMFAEAIALYDEARSKLNDDVAKEASKQQYQIDNDDEDKAERIKLTEIALSMIVKDKVIDRHKLVNDLLDKKLHGKAKRSKADKRFDFGDLARMYDEATIEYDDLMETAPMLLRLKPEDADRHIEEFEVDCEAEIMILKAKHNMALASQNFEMKNFEEGMAYFEIATELAKEGQTKDCAEEIHQEATELLVLIAERIEKAKATAESMVSDAVKVSGSSSDLTSQVTQKLTKLFSWTKQ</sequence>
<dbReference type="InterPro" id="IPR034652">
    <property type="entry name" value="SRP68-RBD"/>
</dbReference>
<name>A0A6U0EQC7_9CHLO</name>
<evidence type="ECO:0000256" key="1">
    <source>
        <dbReference type="ARBA" id="ARBA00004240"/>
    </source>
</evidence>
<keyword evidence="7" id="KW-0694">RNA-binding</keyword>
<comment type="similarity">
    <text evidence="4">Belongs to the SRP68 family.</text>
</comment>
<evidence type="ECO:0000256" key="3">
    <source>
        <dbReference type="ARBA" id="ARBA00004604"/>
    </source>
</evidence>
<dbReference type="GO" id="GO:0005047">
    <property type="term" value="F:signal recognition particle binding"/>
    <property type="evidence" value="ECO:0007669"/>
    <property type="project" value="InterPro"/>
</dbReference>
<dbReference type="GO" id="GO:0005829">
    <property type="term" value="C:cytosol"/>
    <property type="evidence" value="ECO:0007669"/>
    <property type="project" value="UniProtKB-ARBA"/>
</dbReference>
<evidence type="ECO:0000256" key="4">
    <source>
        <dbReference type="ARBA" id="ARBA00009352"/>
    </source>
</evidence>
<evidence type="ECO:0000256" key="6">
    <source>
        <dbReference type="ARBA" id="ARBA00022824"/>
    </source>
</evidence>
<dbReference type="Gene3D" id="1.10.3450.40">
    <property type="entry name" value="Signal recognition particle, SRP68 subunit, RNA-binding domain"/>
    <property type="match status" value="1"/>
</dbReference>
<reference evidence="13" key="1">
    <citation type="submission" date="2021-01" db="EMBL/GenBank/DDBJ databases">
        <authorList>
            <person name="Corre E."/>
            <person name="Pelletier E."/>
            <person name="Niang G."/>
            <person name="Scheremetjew M."/>
            <person name="Finn R."/>
            <person name="Kale V."/>
            <person name="Holt S."/>
            <person name="Cochrane G."/>
            <person name="Meng A."/>
            <person name="Brown T."/>
            <person name="Cohen L."/>
        </authorList>
    </citation>
    <scope>NUCLEOTIDE SEQUENCE</scope>
    <source>
        <strain evidence="13">Clade-D-RCC2572</strain>
    </source>
</reference>
<dbReference type="GO" id="GO:0005783">
    <property type="term" value="C:endoplasmic reticulum"/>
    <property type="evidence" value="ECO:0007669"/>
    <property type="project" value="UniProtKB-SubCell"/>
</dbReference>
<keyword evidence="10" id="KW-0687">Ribonucleoprotein</keyword>
<evidence type="ECO:0000256" key="10">
    <source>
        <dbReference type="ARBA" id="ARBA00023274"/>
    </source>
</evidence>
<dbReference type="AlphaFoldDB" id="A0A6U0EQC7"/>
<dbReference type="PANTHER" id="PTHR12860:SF0">
    <property type="entry name" value="SIGNAL RECOGNITION PARTICLE SUBUNIT SRP68"/>
    <property type="match status" value="1"/>
</dbReference>
<accession>A0A6U0EQC7</accession>
<keyword evidence="6" id="KW-0256">Endoplasmic reticulum</keyword>
<dbReference type="PANTHER" id="PTHR12860">
    <property type="entry name" value="SIGNAL RECOGNITION PARTICLE 68 KDA PROTEIN"/>
    <property type="match status" value="1"/>
</dbReference>
<dbReference type="GO" id="GO:0005786">
    <property type="term" value="C:signal recognition particle, endoplasmic reticulum targeting"/>
    <property type="evidence" value="ECO:0007669"/>
    <property type="project" value="UniProtKB-KW"/>
</dbReference>
<evidence type="ECO:0000256" key="5">
    <source>
        <dbReference type="ARBA" id="ARBA00022490"/>
    </source>
</evidence>
<evidence type="ECO:0000256" key="12">
    <source>
        <dbReference type="ARBA" id="ARBA00083741"/>
    </source>
</evidence>
<comment type="subcellular location">
    <subcellularLocation>
        <location evidence="2">Cytoplasm</location>
    </subcellularLocation>
    <subcellularLocation>
        <location evidence="1">Endoplasmic reticulum</location>
    </subcellularLocation>
    <subcellularLocation>
        <location evidence="3">Nucleus</location>
        <location evidence="3">Nucleolus</location>
    </subcellularLocation>
</comment>
<gene>
    <name evidence="13" type="ORF">OMED0929_LOCUS2885</name>
</gene>
<dbReference type="FunFam" id="1.10.3450.40:FF:000001">
    <property type="entry name" value="Signal recognition particle subunit SRP68"/>
    <property type="match status" value="1"/>
</dbReference>
<dbReference type="InterPro" id="IPR026258">
    <property type="entry name" value="SRP68"/>
</dbReference>
<dbReference type="GO" id="GO:0008312">
    <property type="term" value="F:7S RNA binding"/>
    <property type="evidence" value="ECO:0007669"/>
    <property type="project" value="InterPro"/>
</dbReference>
<evidence type="ECO:0000256" key="8">
    <source>
        <dbReference type="ARBA" id="ARBA00023135"/>
    </source>
</evidence>
<dbReference type="GO" id="GO:0030942">
    <property type="term" value="F:endoplasmic reticulum signal peptide binding"/>
    <property type="evidence" value="ECO:0007669"/>
    <property type="project" value="InterPro"/>
</dbReference>
<dbReference type="CDD" id="cd15481">
    <property type="entry name" value="SRP68-RBD"/>
    <property type="match status" value="1"/>
</dbReference>
<keyword evidence="5" id="KW-0963">Cytoplasm</keyword>
<protein>
    <recommendedName>
        <fullName evidence="11">Signal recognition particle subunit SRP68</fullName>
    </recommendedName>
    <alternativeName>
        <fullName evidence="12">Signal recognition particle 68 kDa protein</fullName>
    </alternativeName>
</protein>
<keyword evidence="9" id="KW-0539">Nucleus</keyword>
<evidence type="ECO:0000313" key="13">
    <source>
        <dbReference type="EMBL" id="CAD8580594.1"/>
    </source>
</evidence>
<keyword evidence="8" id="KW-0733">Signal recognition particle</keyword>
<dbReference type="GO" id="GO:0005730">
    <property type="term" value="C:nucleolus"/>
    <property type="evidence" value="ECO:0007669"/>
    <property type="project" value="UniProtKB-SubCell"/>
</dbReference>
<evidence type="ECO:0000256" key="11">
    <source>
        <dbReference type="ARBA" id="ARBA00029498"/>
    </source>
</evidence>
<dbReference type="Pfam" id="PF16969">
    <property type="entry name" value="SRP68"/>
    <property type="match status" value="1"/>
</dbReference>
<evidence type="ECO:0000256" key="7">
    <source>
        <dbReference type="ARBA" id="ARBA00022884"/>
    </source>
</evidence>
<evidence type="ECO:0000256" key="2">
    <source>
        <dbReference type="ARBA" id="ARBA00004496"/>
    </source>
</evidence>
<evidence type="ECO:0000256" key="9">
    <source>
        <dbReference type="ARBA" id="ARBA00023242"/>
    </source>
</evidence>